<evidence type="ECO:0000256" key="1">
    <source>
        <dbReference type="ARBA" id="ARBA00022729"/>
    </source>
</evidence>
<evidence type="ECO:0000256" key="2">
    <source>
        <dbReference type="SAM" id="SignalP"/>
    </source>
</evidence>
<name>A0ABY6NXN5_9NOCA</name>
<dbReference type="SUPFAM" id="SSF53850">
    <property type="entry name" value="Periplasmic binding protein-like II"/>
    <property type="match status" value="1"/>
</dbReference>
<keyword evidence="4" id="KW-1185">Reference proteome</keyword>
<sequence>MRTPILATAALLALSLSACSLGGGGGQQASSGPGRVTLLTHDSFALSDGVLADFTRQTGIAVDLRTGGDAGALTNQLVLTKDAPVADVAYGVDNSFASRALEAGVFAPYTSPAASGGADQHAVPGSDALTAVDVSDVCVNIDTRYFAARGLPEPVTLDDLAKPEYAGLTEVENPATSSPGLAFLLATVAEYGPDGWQDYWTKLRGNGVAVADGWTQAYTVDFSGSSGGGPRPIVVSYASSPPAESVDGAAPPTKALLDTCFRQVEYAGVLTGAKNPTGAKALVDFLLSAEVQADVPGQMYVYPVQTGTPLPADWASYAPVPTAPLSVDPQQIADNRDAWTQTWRTIVQG</sequence>
<dbReference type="Gene3D" id="3.40.190.10">
    <property type="entry name" value="Periplasmic binding protein-like II"/>
    <property type="match status" value="2"/>
</dbReference>
<dbReference type="PANTHER" id="PTHR30006">
    <property type="entry name" value="THIAMINE-BINDING PERIPLASMIC PROTEIN-RELATED"/>
    <property type="match status" value="1"/>
</dbReference>
<gene>
    <name evidence="3" type="ORF">RHODO2019_12455</name>
</gene>
<dbReference type="InterPro" id="IPR005948">
    <property type="entry name" value="ThiB-like"/>
</dbReference>
<dbReference type="RefSeq" id="WP_265382096.1">
    <property type="nucleotide sequence ID" value="NZ_CP110615.1"/>
</dbReference>
<reference evidence="3" key="1">
    <citation type="submission" date="2022-10" db="EMBL/GenBank/DDBJ databases">
        <title>Rhodococcus sp.75.</title>
        <authorList>
            <person name="Sun M."/>
        </authorList>
    </citation>
    <scope>NUCLEOTIDE SEQUENCE</scope>
    <source>
        <strain evidence="3">75</strain>
    </source>
</reference>
<dbReference type="Pfam" id="PF13343">
    <property type="entry name" value="SBP_bac_6"/>
    <property type="match status" value="1"/>
</dbReference>
<proteinExistence type="predicted"/>
<feature type="signal peptide" evidence="2">
    <location>
        <begin position="1"/>
        <end position="20"/>
    </location>
</feature>
<evidence type="ECO:0000313" key="3">
    <source>
        <dbReference type="EMBL" id="UZJ23989.1"/>
    </source>
</evidence>
<accession>A0ABY6NXN5</accession>
<organism evidence="3 4">
    <name type="scientific">Rhodococcus antarcticus</name>
    <dbReference type="NCBI Taxonomy" id="2987751"/>
    <lineage>
        <taxon>Bacteria</taxon>
        <taxon>Bacillati</taxon>
        <taxon>Actinomycetota</taxon>
        <taxon>Actinomycetes</taxon>
        <taxon>Mycobacteriales</taxon>
        <taxon>Nocardiaceae</taxon>
        <taxon>Rhodococcus</taxon>
    </lineage>
</organism>
<dbReference type="PROSITE" id="PS51257">
    <property type="entry name" value="PROKAR_LIPOPROTEIN"/>
    <property type="match status" value="1"/>
</dbReference>
<evidence type="ECO:0000313" key="4">
    <source>
        <dbReference type="Proteomes" id="UP001164965"/>
    </source>
</evidence>
<keyword evidence="1 2" id="KW-0732">Signal</keyword>
<dbReference type="EMBL" id="CP110615">
    <property type="protein sequence ID" value="UZJ23989.1"/>
    <property type="molecule type" value="Genomic_DNA"/>
</dbReference>
<dbReference type="NCBIfam" id="TIGR01254">
    <property type="entry name" value="sfuA"/>
    <property type="match status" value="1"/>
</dbReference>
<protein>
    <submittedName>
        <fullName evidence="3">Thiamine ABC transporter substrate-binding protein</fullName>
    </submittedName>
</protein>
<dbReference type="Proteomes" id="UP001164965">
    <property type="component" value="Chromosome"/>
</dbReference>
<dbReference type="PANTHER" id="PTHR30006:SF2">
    <property type="entry name" value="ABC TRANSPORTER SUBSTRATE-BINDING PROTEIN"/>
    <property type="match status" value="1"/>
</dbReference>
<feature type="chain" id="PRO_5046761891" evidence="2">
    <location>
        <begin position="21"/>
        <end position="349"/>
    </location>
</feature>